<dbReference type="SUPFAM" id="SSF56719">
    <property type="entry name" value="Type II DNA topoisomerase"/>
    <property type="match status" value="1"/>
</dbReference>
<dbReference type="AlphaFoldDB" id="A0A6G9APT2"/>
<dbReference type="InterPro" id="IPR013760">
    <property type="entry name" value="Topo_IIA-like_dom_sf"/>
</dbReference>
<keyword evidence="11" id="KW-1185">Reference proteome</keyword>
<comment type="catalytic activity">
    <reaction evidence="1 6">
        <text>ATP-dependent breakage, passage and rejoining of double-stranded DNA.</text>
        <dbReference type="EC" id="5.6.2.2"/>
    </reaction>
</comment>
<dbReference type="Proteomes" id="UP000501802">
    <property type="component" value="Chromosome"/>
</dbReference>
<dbReference type="Gene3D" id="3.30.1360.40">
    <property type="match status" value="1"/>
</dbReference>
<dbReference type="NCBIfam" id="NF007209">
    <property type="entry name" value="PRK09631.1"/>
    <property type="match status" value="1"/>
</dbReference>
<evidence type="ECO:0000313" key="10">
    <source>
        <dbReference type="EMBL" id="QIP14502.1"/>
    </source>
</evidence>
<sequence length="906" mass="102099">MMNEENQEPIDDEQSLHGADNSADGAEPIDAIGPDEQPIDTINEVLHDQTVVSGLYENYFLDYASYVILERAVPAVEDGLKPVQRRILHALKEMDDGRFNKVANVIGQTMQFHPHGDASIGEALVNIGQKELLFDTQGSWGDVRTGDGAAAPRYIEVRLSKFAQDAIYNDKTTEWQLSYDGRKREPVTLPVKFPLLLAQGVEGIAVGLSTKILPHNFNELVEASIQILKDKPVSLFPDFQTGGLIDVSNYNDGHRGGKVRVRAKIEEVDKKTLAIRDVPFGITTPQLIESIVKAAELGKIRIKAPSRNVAAVVDNTARDVEILVHLQPGVSPDVSIDALYAFTDCEVSISPNACVIIGDKPHFVSVTDILRVNTHQTVQLLQRELEIRRSELMERLLYSSLEKIFIENRIYRKIEECETFEAVLVTIDKALKPFKKQFYREITEDDLIRLTEIKIKRISKFDGFKAEELMRRLEQELAETEDNLANITRYAIAYYKDLQKKYGKGRERKTEIRAFNTISANVVAAANQKLYVDREGGFIGYGLKKDEYVSDCSDIDDIIIFRRDAKCLVTKIQEKIFVGKDIVHVSVFKKNDERKIYNLVYLDGKSGISMAKRFPVTGVTRDREYDLTMGNPKSKLSYFSANDNGEAEIITINLTAQSTAKIKQFDFDFASVGIKNRGAQGNILTKYPVRKITQKSGGVSTLGGVDIWYDDHLGRLNRDERGRLLGNFDAKDSILVVYKDGQYELTSFDLTNRYEPNEVAVLMKFDPETVLSAIYYEINQKAWYVKRFKVETTSLDKKFSFIGDTKGSKNLAVTADRFPRIEIVHQVKDRGPLEKMVLEPEGFIEVRGWKALGNKLPFAKVKEVKLLAPKVVIPNAVKNPIKPADPVETSTTETDEKESVQLGLFS</sequence>
<evidence type="ECO:0000256" key="5">
    <source>
        <dbReference type="ARBA" id="ARBA00023235"/>
    </source>
</evidence>
<proteinExistence type="inferred from homology"/>
<protein>
    <submittedName>
        <fullName evidence="10">DNA gyrase/topoisomerase IV subunit A</fullName>
    </submittedName>
</protein>
<feature type="domain" description="Topo IIA-type catalytic" evidence="9">
    <location>
        <begin position="73"/>
        <end position="498"/>
    </location>
</feature>
<dbReference type="EMBL" id="CP050063">
    <property type="protein sequence ID" value="QIP14502.1"/>
    <property type="molecule type" value="Genomic_DNA"/>
</dbReference>
<dbReference type="GO" id="GO:0003677">
    <property type="term" value="F:DNA binding"/>
    <property type="evidence" value="ECO:0007669"/>
    <property type="project" value="UniProtKB-UniRule"/>
</dbReference>
<dbReference type="NCBIfam" id="NF009397">
    <property type="entry name" value="PRK12758.1"/>
    <property type="match status" value="1"/>
</dbReference>
<gene>
    <name evidence="10" type="ORF">G8759_18710</name>
</gene>
<keyword evidence="5 6" id="KW-0413">Isomerase</keyword>
<dbReference type="GO" id="GO:0006265">
    <property type="term" value="P:DNA topological change"/>
    <property type="evidence" value="ECO:0007669"/>
    <property type="project" value="UniProtKB-UniRule"/>
</dbReference>
<comment type="similarity">
    <text evidence="2">Belongs to the type II topoisomerase GyrA/ParC subunit family.</text>
</comment>
<feature type="region of interest" description="Disordered" evidence="8">
    <location>
        <begin position="882"/>
        <end position="906"/>
    </location>
</feature>
<evidence type="ECO:0000256" key="8">
    <source>
        <dbReference type="SAM" id="MobiDB-lite"/>
    </source>
</evidence>
<dbReference type="InterPro" id="IPR013758">
    <property type="entry name" value="Topo_IIA_A/C_ab"/>
</dbReference>
<name>A0A6G9APT2_9BACT</name>
<dbReference type="PROSITE" id="PS52040">
    <property type="entry name" value="TOPO_IIA"/>
    <property type="match status" value="1"/>
</dbReference>
<dbReference type="RefSeq" id="WP_167210686.1">
    <property type="nucleotide sequence ID" value="NZ_CP050063.1"/>
</dbReference>
<evidence type="ECO:0000256" key="4">
    <source>
        <dbReference type="ARBA" id="ARBA00023125"/>
    </source>
</evidence>
<dbReference type="GO" id="GO:0005524">
    <property type="term" value="F:ATP binding"/>
    <property type="evidence" value="ECO:0007669"/>
    <property type="project" value="InterPro"/>
</dbReference>
<dbReference type="GO" id="GO:0009330">
    <property type="term" value="C:DNA topoisomerase type II (double strand cut, ATP-hydrolyzing) complex"/>
    <property type="evidence" value="ECO:0007669"/>
    <property type="project" value="TreeGrafter"/>
</dbReference>
<keyword evidence="7" id="KW-0175">Coiled coil</keyword>
<dbReference type="Gene3D" id="3.90.199.10">
    <property type="entry name" value="Topoisomerase II, domain 5"/>
    <property type="match status" value="1"/>
</dbReference>
<dbReference type="InterPro" id="IPR050220">
    <property type="entry name" value="Type_II_DNA_Topoisomerases"/>
</dbReference>
<dbReference type="InterPro" id="IPR013757">
    <property type="entry name" value="Topo_IIA_A_a_sf"/>
</dbReference>
<evidence type="ECO:0000256" key="3">
    <source>
        <dbReference type="ARBA" id="ARBA00023029"/>
    </source>
</evidence>
<evidence type="ECO:0000256" key="1">
    <source>
        <dbReference type="ARBA" id="ARBA00000185"/>
    </source>
</evidence>
<dbReference type="Gene3D" id="1.10.268.10">
    <property type="entry name" value="Topoisomerase, domain 3"/>
    <property type="match status" value="1"/>
</dbReference>
<evidence type="ECO:0000313" key="11">
    <source>
        <dbReference type="Proteomes" id="UP000501802"/>
    </source>
</evidence>
<feature type="region of interest" description="Disordered" evidence="8">
    <location>
        <begin position="1"/>
        <end position="37"/>
    </location>
</feature>
<evidence type="ECO:0000259" key="9">
    <source>
        <dbReference type="PROSITE" id="PS52040"/>
    </source>
</evidence>
<dbReference type="InterPro" id="IPR002205">
    <property type="entry name" value="Topo_IIA_dom_A"/>
</dbReference>
<feature type="coiled-coil region" evidence="7">
    <location>
        <begin position="463"/>
        <end position="490"/>
    </location>
</feature>
<feature type="compositionally biased region" description="Acidic residues" evidence="8">
    <location>
        <begin position="1"/>
        <end position="13"/>
    </location>
</feature>
<dbReference type="PANTHER" id="PTHR43493">
    <property type="entry name" value="DNA GYRASE/TOPOISOMERASE SUBUNIT A"/>
    <property type="match status" value="1"/>
</dbReference>
<dbReference type="SMART" id="SM00434">
    <property type="entry name" value="TOP4c"/>
    <property type="match status" value="1"/>
</dbReference>
<keyword evidence="4 6" id="KW-0238">DNA-binding</keyword>
<organism evidence="10 11">
    <name type="scientific">Spirosoma aureum</name>
    <dbReference type="NCBI Taxonomy" id="2692134"/>
    <lineage>
        <taxon>Bacteria</taxon>
        <taxon>Pseudomonadati</taxon>
        <taxon>Bacteroidota</taxon>
        <taxon>Cytophagia</taxon>
        <taxon>Cytophagales</taxon>
        <taxon>Cytophagaceae</taxon>
        <taxon>Spirosoma</taxon>
    </lineage>
</organism>
<reference evidence="10 11" key="1">
    <citation type="submission" date="2020-03" db="EMBL/GenBank/DDBJ databases">
        <authorList>
            <person name="Kim M.K."/>
        </authorList>
    </citation>
    <scope>NUCLEOTIDE SEQUENCE [LARGE SCALE GENOMIC DNA]</scope>
    <source>
        <strain evidence="10 11">BT328</strain>
    </source>
</reference>
<dbReference type="GO" id="GO:0005737">
    <property type="term" value="C:cytoplasm"/>
    <property type="evidence" value="ECO:0007669"/>
    <property type="project" value="TreeGrafter"/>
</dbReference>
<evidence type="ECO:0000256" key="2">
    <source>
        <dbReference type="ARBA" id="ARBA00008263"/>
    </source>
</evidence>
<dbReference type="GO" id="GO:0003918">
    <property type="term" value="F:DNA topoisomerase type II (double strand cut, ATP-hydrolyzing) activity"/>
    <property type="evidence" value="ECO:0007669"/>
    <property type="project" value="UniProtKB-EC"/>
</dbReference>
<dbReference type="Pfam" id="PF00521">
    <property type="entry name" value="DNA_topoisoIV"/>
    <property type="match status" value="1"/>
</dbReference>
<dbReference type="KEGG" id="spib:G8759_18710"/>
<feature type="active site" description="O-(5'-phospho-DNA)-tyrosine intermediate" evidence="6">
    <location>
        <position position="154"/>
    </location>
</feature>
<keyword evidence="3 6" id="KW-0799">Topoisomerase</keyword>
<accession>A0A6G9APT2</accession>
<evidence type="ECO:0000256" key="6">
    <source>
        <dbReference type="PROSITE-ProRule" id="PRU01384"/>
    </source>
</evidence>
<dbReference type="PANTHER" id="PTHR43493:SF5">
    <property type="entry name" value="DNA GYRASE SUBUNIT A, CHLOROPLASTIC_MITOCHONDRIAL"/>
    <property type="match status" value="1"/>
</dbReference>
<evidence type="ECO:0000256" key="7">
    <source>
        <dbReference type="SAM" id="Coils"/>
    </source>
</evidence>